<evidence type="ECO:0000313" key="13">
    <source>
        <dbReference type="Proteomes" id="UP000006056"/>
    </source>
</evidence>
<keyword evidence="9 10" id="KW-0472">Membrane</keyword>
<keyword evidence="5" id="KW-0997">Cell inner membrane</keyword>
<dbReference type="GO" id="GO:0005886">
    <property type="term" value="C:plasma membrane"/>
    <property type="evidence" value="ECO:0007669"/>
    <property type="project" value="UniProtKB-SubCell"/>
</dbReference>
<keyword evidence="7" id="KW-0653">Protein transport</keyword>
<keyword evidence="8 10" id="KW-1133">Transmembrane helix</keyword>
<proteinExistence type="inferred from homology"/>
<keyword evidence="6 10" id="KW-0812">Transmembrane</keyword>
<dbReference type="eggNOG" id="COG0810">
    <property type="taxonomic scope" value="Bacteria"/>
</dbReference>
<keyword evidence="4" id="KW-1003">Cell membrane</keyword>
<dbReference type="PANTHER" id="PTHR33446">
    <property type="entry name" value="PROTEIN TONB-RELATED"/>
    <property type="match status" value="1"/>
</dbReference>
<evidence type="ECO:0000256" key="10">
    <source>
        <dbReference type="SAM" id="Phobius"/>
    </source>
</evidence>
<dbReference type="Gene3D" id="3.30.1150.10">
    <property type="match status" value="1"/>
</dbReference>
<evidence type="ECO:0000256" key="8">
    <source>
        <dbReference type="ARBA" id="ARBA00022989"/>
    </source>
</evidence>
<feature type="domain" description="TonB C-terminal" evidence="11">
    <location>
        <begin position="153"/>
        <end position="242"/>
    </location>
</feature>
<dbReference type="KEGG" id="trs:Terro_0204"/>
<dbReference type="NCBIfam" id="TIGR01352">
    <property type="entry name" value="tonB_Cterm"/>
    <property type="match status" value="1"/>
</dbReference>
<dbReference type="AlphaFoldDB" id="I3ZBD6"/>
<dbReference type="Proteomes" id="UP000006056">
    <property type="component" value="Chromosome"/>
</dbReference>
<keyword evidence="3" id="KW-0813">Transport</keyword>
<dbReference type="SUPFAM" id="SSF74653">
    <property type="entry name" value="TolA/TonB C-terminal domain"/>
    <property type="match status" value="1"/>
</dbReference>
<evidence type="ECO:0000256" key="4">
    <source>
        <dbReference type="ARBA" id="ARBA00022475"/>
    </source>
</evidence>
<dbReference type="STRING" id="926566.Terro_0204"/>
<dbReference type="OrthoDB" id="123206at2"/>
<gene>
    <name evidence="12" type="ordered locus">Terro_0204</name>
</gene>
<evidence type="ECO:0000256" key="7">
    <source>
        <dbReference type="ARBA" id="ARBA00022927"/>
    </source>
</evidence>
<comment type="similarity">
    <text evidence="2">Belongs to the TonB family.</text>
</comment>
<dbReference type="InterPro" id="IPR006260">
    <property type="entry name" value="TonB/TolA_C"/>
</dbReference>
<dbReference type="PROSITE" id="PS52015">
    <property type="entry name" value="TONB_CTD"/>
    <property type="match status" value="1"/>
</dbReference>
<dbReference type="InterPro" id="IPR051045">
    <property type="entry name" value="TonB-dependent_transducer"/>
</dbReference>
<dbReference type="InterPro" id="IPR037682">
    <property type="entry name" value="TonB_C"/>
</dbReference>
<evidence type="ECO:0000313" key="12">
    <source>
        <dbReference type="EMBL" id="AFL86554.1"/>
    </source>
</evidence>
<evidence type="ECO:0000256" key="5">
    <source>
        <dbReference type="ARBA" id="ARBA00022519"/>
    </source>
</evidence>
<keyword evidence="13" id="KW-1185">Reference proteome</keyword>
<reference evidence="12 13" key="1">
    <citation type="submission" date="2012-06" db="EMBL/GenBank/DDBJ databases">
        <title>Complete genome of Terriglobus roseus DSM 18391.</title>
        <authorList>
            <consortium name="US DOE Joint Genome Institute (JGI-PGF)"/>
            <person name="Lucas S."/>
            <person name="Copeland A."/>
            <person name="Lapidus A."/>
            <person name="Glavina del Rio T."/>
            <person name="Dalin E."/>
            <person name="Tice H."/>
            <person name="Bruce D."/>
            <person name="Goodwin L."/>
            <person name="Pitluck S."/>
            <person name="Peters L."/>
            <person name="Mikhailova N."/>
            <person name="Munk A.C.C."/>
            <person name="Kyrpides N."/>
            <person name="Mavromatis K."/>
            <person name="Ivanova N."/>
            <person name="Brettin T."/>
            <person name="Detter J.C."/>
            <person name="Han C."/>
            <person name="Larimer F."/>
            <person name="Land M."/>
            <person name="Hauser L."/>
            <person name="Markowitz V."/>
            <person name="Cheng J.-F."/>
            <person name="Hugenholtz P."/>
            <person name="Woyke T."/>
            <person name="Wu D."/>
            <person name="Brambilla E."/>
            <person name="Klenk H.-P."/>
            <person name="Eisen J.A."/>
        </authorList>
    </citation>
    <scope>NUCLEOTIDE SEQUENCE [LARGE SCALE GENOMIC DNA]</scope>
    <source>
        <strain evidence="13">DSM 18391 / NRRL B-41598 / KBS 63</strain>
    </source>
</reference>
<evidence type="ECO:0000256" key="9">
    <source>
        <dbReference type="ARBA" id="ARBA00023136"/>
    </source>
</evidence>
<evidence type="ECO:0000256" key="2">
    <source>
        <dbReference type="ARBA" id="ARBA00006555"/>
    </source>
</evidence>
<accession>I3ZBD6</accession>
<dbReference type="Pfam" id="PF03544">
    <property type="entry name" value="TonB_C"/>
    <property type="match status" value="1"/>
</dbReference>
<dbReference type="HOGENOM" id="CLU_1133161_0_0_0"/>
<comment type="subcellular location">
    <subcellularLocation>
        <location evidence="1">Cell inner membrane</location>
        <topology evidence="1">Single-pass membrane protein</topology>
        <orientation evidence="1">Periplasmic side</orientation>
    </subcellularLocation>
</comment>
<dbReference type="EMBL" id="CP003379">
    <property type="protein sequence ID" value="AFL86554.1"/>
    <property type="molecule type" value="Genomic_DNA"/>
</dbReference>
<evidence type="ECO:0000259" key="11">
    <source>
        <dbReference type="PROSITE" id="PS52015"/>
    </source>
</evidence>
<evidence type="ECO:0000256" key="1">
    <source>
        <dbReference type="ARBA" id="ARBA00004383"/>
    </source>
</evidence>
<dbReference type="PATRIC" id="fig|926566.3.peg.207"/>
<name>I3ZBD6_TERRK</name>
<evidence type="ECO:0000256" key="3">
    <source>
        <dbReference type="ARBA" id="ARBA00022448"/>
    </source>
</evidence>
<protein>
    <submittedName>
        <fullName evidence="12">TonB family protein</fullName>
    </submittedName>
</protein>
<evidence type="ECO:0000256" key="6">
    <source>
        <dbReference type="ARBA" id="ARBA00022692"/>
    </source>
</evidence>
<organism evidence="12 13">
    <name type="scientific">Terriglobus roseus (strain DSM 18391 / NRRL B-41598 / KBS 63)</name>
    <dbReference type="NCBI Taxonomy" id="926566"/>
    <lineage>
        <taxon>Bacteria</taxon>
        <taxon>Pseudomonadati</taxon>
        <taxon>Acidobacteriota</taxon>
        <taxon>Terriglobia</taxon>
        <taxon>Terriglobales</taxon>
        <taxon>Acidobacteriaceae</taxon>
        <taxon>Terriglobus</taxon>
    </lineage>
</organism>
<dbReference type="GO" id="GO:0055085">
    <property type="term" value="P:transmembrane transport"/>
    <property type="evidence" value="ECO:0007669"/>
    <property type="project" value="InterPro"/>
</dbReference>
<sequence>MFQDSLLVESSGRLKSKSSCYVWVTATFNAAVVAVAVLLPLLYPDALPRMAMTAMLSAPPAPPAAPAPPPVVSARVARVTASVDPFVPPARVPRHLDMTRDDPPPSVSGVVRMTGGGSGDGPGVIGSLGLGPAPPVVSVAVARPVVGPARVSSGVMAGQIVTKTTPVYPAIAKAAHVSGAVVLHAVISKTGAIESLSVVSGHEMLRASAVAAVQGWRYRPYLLNGDPTEVETTITVNFSFGG</sequence>
<feature type="transmembrane region" description="Helical" evidence="10">
    <location>
        <begin position="21"/>
        <end position="43"/>
    </location>
</feature>
<dbReference type="GO" id="GO:0015031">
    <property type="term" value="P:protein transport"/>
    <property type="evidence" value="ECO:0007669"/>
    <property type="project" value="UniProtKB-KW"/>
</dbReference>